<evidence type="ECO:0000256" key="5">
    <source>
        <dbReference type="ARBA" id="ARBA00022989"/>
    </source>
</evidence>
<keyword evidence="8" id="KW-0458">Lysosome</keyword>
<evidence type="ECO:0000256" key="3">
    <source>
        <dbReference type="ARBA" id="ARBA00022729"/>
    </source>
</evidence>
<dbReference type="Pfam" id="PF01299">
    <property type="entry name" value="Lamp2-like_luminal"/>
    <property type="match status" value="1"/>
</dbReference>
<evidence type="ECO:0000256" key="4">
    <source>
        <dbReference type="ARBA" id="ARBA00022753"/>
    </source>
</evidence>
<dbReference type="EMBL" id="JAGXEW010000008">
    <property type="protein sequence ID" value="KAK1168580.1"/>
    <property type="molecule type" value="Genomic_DNA"/>
</dbReference>
<keyword evidence="2 8" id="KW-0812">Transmembrane</keyword>
<keyword evidence="7" id="KW-0325">Glycoprotein</keyword>
<accession>A0AAD8DG14</accession>
<dbReference type="PANTHER" id="PTHR11506">
    <property type="entry name" value="LYSOSOME-ASSOCIATED MEMBRANE GLYCOPROTEIN"/>
    <property type="match status" value="1"/>
</dbReference>
<feature type="transmembrane region" description="Helical" evidence="9">
    <location>
        <begin position="231"/>
        <end position="254"/>
    </location>
</feature>
<evidence type="ECO:0000259" key="11">
    <source>
        <dbReference type="Pfam" id="PF01299"/>
    </source>
</evidence>
<keyword evidence="6 8" id="KW-0472">Membrane</keyword>
<evidence type="ECO:0000256" key="2">
    <source>
        <dbReference type="ARBA" id="ARBA00022692"/>
    </source>
</evidence>
<feature type="signal peptide" evidence="10">
    <location>
        <begin position="1"/>
        <end position="19"/>
    </location>
</feature>
<dbReference type="PANTHER" id="PTHR11506:SF30">
    <property type="entry name" value="LYSOSOME-ASSOCIATED MEMBRANE GLYCOPROTEIN 3"/>
    <property type="match status" value="1"/>
</dbReference>
<comment type="caution">
    <text evidence="12">The sequence shown here is derived from an EMBL/GenBank/DDBJ whole genome shotgun (WGS) entry which is preliminary data.</text>
</comment>
<sequence length="264" mass="29196">MMDQLLIFLLLVKMPVYTASPSSAPNNHTTPVPGYTTTVAACSSNRTEPTLIPVVPTLSPKSLTPPTGNYTITNNTTGTVCIKALMGIQFTVTRNQGKSYFNINPNSTEARGLCGENRSWFNLNFSGGFVKFTFIKNDGIYYVNEIEASLLSSAIGDETQMSEDYHGHIVDRKLFKAAVGRSFKCTNQQEVPLKCNFNLYIVNTQFQAFNITNGQFDKVQECLVDMNDRNIPIVLGVSVTGLGLIILVTCLLAWQRDPQGFERI</sequence>
<gene>
    <name evidence="12" type="ORF">AOXY_G9378</name>
</gene>
<comment type="caution">
    <text evidence="8">Lacks conserved residue(s) required for the propagation of feature annotation.</text>
</comment>
<feature type="disulfide bond" evidence="8">
    <location>
        <begin position="185"/>
        <end position="222"/>
    </location>
</feature>
<evidence type="ECO:0000256" key="8">
    <source>
        <dbReference type="PROSITE-ProRule" id="PRU00740"/>
    </source>
</evidence>
<comment type="subcellular location">
    <subcellularLocation>
        <location evidence="1">Endosome membrane</location>
        <topology evidence="1">Single-pass type I membrane protein</topology>
    </subcellularLocation>
    <subcellularLocation>
        <location evidence="8">Lysosome membrane</location>
        <topology evidence="8">Single-pass type I membrane protein</topology>
    </subcellularLocation>
</comment>
<feature type="chain" id="PRO_5042021907" description="Lysosome-associated membrane glycoprotein 2-like luminal domain-containing protein" evidence="10">
    <location>
        <begin position="20"/>
        <end position="264"/>
    </location>
</feature>
<dbReference type="PRINTS" id="PR00336">
    <property type="entry name" value="LYSASSOCTDMP"/>
</dbReference>
<dbReference type="Proteomes" id="UP001230051">
    <property type="component" value="Unassembled WGS sequence"/>
</dbReference>
<comment type="similarity">
    <text evidence="8">Belongs to the LAMP family.</text>
</comment>
<keyword evidence="3 10" id="KW-0732">Signal</keyword>
<evidence type="ECO:0000256" key="6">
    <source>
        <dbReference type="ARBA" id="ARBA00023136"/>
    </source>
</evidence>
<keyword evidence="13" id="KW-1185">Reference proteome</keyword>
<evidence type="ECO:0000256" key="10">
    <source>
        <dbReference type="SAM" id="SignalP"/>
    </source>
</evidence>
<name>A0AAD8DG14_ACIOX</name>
<evidence type="ECO:0000313" key="12">
    <source>
        <dbReference type="EMBL" id="KAK1168580.1"/>
    </source>
</evidence>
<dbReference type="InterPro" id="IPR002000">
    <property type="entry name" value="Lysosome-assoc_membr_glycop"/>
</dbReference>
<dbReference type="GO" id="GO:0072594">
    <property type="term" value="P:establishment of protein localization to organelle"/>
    <property type="evidence" value="ECO:0007669"/>
    <property type="project" value="TreeGrafter"/>
</dbReference>
<keyword evidence="5 9" id="KW-1133">Transmembrane helix</keyword>
<dbReference type="AlphaFoldDB" id="A0AAD8DG14"/>
<organism evidence="12 13">
    <name type="scientific">Acipenser oxyrinchus oxyrinchus</name>
    <dbReference type="NCBI Taxonomy" id="40147"/>
    <lineage>
        <taxon>Eukaryota</taxon>
        <taxon>Metazoa</taxon>
        <taxon>Chordata</taxon>
        <taxon>Craniata</taxon>
        <taxon>Vertebrata</taxon>
        <taxon>Euteleostomi</taxon>
        <taxon>Actinopterygii</taxon>
        <taxon>Chondrostei</taxon>
        <taxon>Acipenseriformes</taxon>
        <taxon>Acipenseridae</taxon>
        <taxon>Acipenser</taxon>
    </lineage>
</organism>
<evidence type="ECO:0000256" key="9">
    <source>
        <dbReference type="SAM" id="Phobius"/>
    </source>
</evidence>
<reference evidence="12" key="1">
    <citation type="submission" date="2022-02" db="EMBL/GenBank/DDBJ databases">
        <title>Atlantic sturgeon de novo genome assembly.</title>
        <authorList>
            <person name="Stock M."/>
            <person name="Klopp C."/>
            <person name="Guiguen Y."/>
            <person name="Cabau C."/>
            <person name="Parinello H."/>
            <person name="Santidrian Yebra-Pimentel E."/>
            <person name="Kuhl H."/>
            <person name="Dirks R.P."/>
            <person name="Guessner J."/>
            <person name="Wuertz S."/>
            <person name="Du K."/>
            <person name="Schartl M."/>
        </authorList>
    </citation>
    <scope>NUCLEOTIDE SEQUENCE</scope>
    <source>
        <strain evidence="12">STURGEONOMICS-FGT-2020</strain>
        <tissue evidence="12">Whole blood</tissue>
    </source>
</reference>
<evidence type="ECO:0000256" key="7">
    <source>
        <dbReference type="ARBA" id="ARBA00023180"/>
    </source>
</evidence>
<feature type="domain" description="Lysosome-associated membrane glycoprotein 2-like luminal" evidence="11">
    <location>
        <begin position="66"/>
        <end position="211"/>
    </location>
</feature>
<dbReference type="GO" id="GO:0031902">
    <property type="term" value="C:late endosome membrane"/>
    <property type="evidence" value="ECO:0007669"/>
    <property type="project" value="TreeGrafter"/>
</dbReference>
<dbReference type="PROSITE" id="PS51407">
    <property type="entry name" value="LAMP_3"/>
    <property type="match status" value="1"/>
</dbReference>
<dbReference type="Gene3D" id="2.40.160.110">
    <property type="match status" value="1"/>
</dbReference>
<evidence type="ECO:0000313" key="13">
    <source>
        <dbReference type="Proteomes" id="UP001230051"/>
    </source>
</evidence>
<protein>
    <recommendedName>
        <fullName evidence="11">Lysosome-associated membrane glycoprotein 2-like luminal domain-containing protein</fullName>
    </recommendedName>
</protein>
<dbReference type="GO" id="GO:0005765">
    <property type="term" value="C:lysosomal membrane"/>
    <property type="evidence" value="ECO:0007669"/>
    <property type="project" value="UniProtKB-SubCell"/>
</dbReference>
<dbReference type="InterPro" id="IPR048528">
    <property type="entry name" value="Lamp2-like_luminal"/>
</dbReference>
<keyword evidence="4" id="KW-0967">Endosome</keyword>
<proteinExistence type="inferred from homology"/>
<keyword evidence="8" id="KW-1015">Disulfide bond</keyword>
<evidence type="ECO:0000256" key="1">
    <source>
        <dbReference type="ARBA" id="ARBA00004530"/>
    </source>
</evidence>
<dbReference type="GO" id="GO:0005886">
    <property type="term" value="C:plasma membrane"/>
    <property type="evidence" value="ECO:0007669"/>
    <property type="project" value="TreeGrafter"/>
</dbReference>